<protein>
    <submittedName>
        <fullName evidence="1">Uncharacterized protein</fullName>
    </submittedName>
</protein>
<comment type="caution">
    <text evidence="1">The sequence shown here is derived from an EMBL/GenBank/DDBJ whole genome shotgun (WGS) entry which is preliminary data.</text>
</comment>
<proteinExistence type="predicted"/>
<organism evidence="1 2">
    <name type="scientific">Nitrospira defluvii</name>
    <dbReference type="NCBI Taxonomy" id="330214"/>
    <lineage>
        <taxon>Bacteria</taxon>
        <taxon>Pseudomonadati</taxon>
        <taxon>Nitrospirota</taxon>
        <taxon>Nitrospiria</taxon>
        <taxon>Nitrospirales</taxon>
        <taxon>Nitrospiraceae</taxon>
        <taxon>Nitrospira</taxon>
    </lineage>
</organism>
<reference evidence="1 2" key="1">
    <citation type="submission" date="2021-02" db="EMBL/GenBank/DDBJ databases">
        <authorList>
            <person name="Han P."/>
        </authorList>
    </citation>
    <scope>NUCLEOTIDE SEQUENCE [LARGE SCALE GENOMIC DNA]</scope>
    <source>
        <strain evidence="1">Candidatus Nitrospira sp. ZN2</strain>
    </source>
</reference>
<keyword evidence="2" id="KW-1185">Reference proteome</keyword>
<gene>
    <name evidence="1" type="ORF">NSPZN2_10268</name>
</gene>
<evidence type="ECO:0000313" key="1">
    <source>
        <dbReference type="EMBL" id="CAE6692029.1"/>
    </source>
</evidence>
<dbReference type="Proteomes" id="UP000675880">
    <property type="component" value="Unassembled WGS sequence"/>
</dbReference>
<evidence type="ECO:0000313" key="2">
    <source>
        <dbReference type="Proteomes" id="UP000675880"/>
    </source>
</evidence>
<name>A0ABM8QE15_9BACT</name>
<sequence length="153" mass="17419">MAATRAEPVEFQAVSLDHKAVFCRDLLLQPLDLAVLKLDDRATAGADEMVVMAFMGDVVVLRLGAEVASLGNPSLAKEVQRAVDRREPQMRIFLRKLMIHCLGRHVLLSKERRQDQFSLASQFQLMLRQMLTKHVHFFKAFAHRVWSGLKEAH</sequence>
<accession>A0ABM8QE15</accession>
<dbReference type="EMBL" id="CAJNBJ010000001">
    <property type="protein sequence ID" value="CAE6692029.1"/>
    <property type="molecule type" value="Genomic_DNA"/>
</dbReference>